<feature type="compositionally biased region" description="Basic and acidic residues" evidence="2">
    <location>
        <begin position="291"/>
        <end position="306"/>
    </location>
</feature>
<reference evidence="4 5" key="1">
    <citation type="submission" date="2023-03" db="EMBL/GenBank/DDBJ databases">
        <title>YIM 152171 draft genome.</title>
        <authorList>
            <person name="Yang Z."/>
        </authorList>
    </citation>
    <scope>NUCLEOTIDE SEQUENCE [LARGE SCALE GENOMIC DNA]</scope>
    <source>
        <strain evidence="4 5">YIM 152171</strain>
    </source>
</reference>
<proteinExistence type="inferred from homology"/>
<evidence type="ECO:0000313" key="4">
    <source>
        <dbReference type="EMBL" id="MDF1585706.1"/>
    </source>
</evidence>
<comment type="caution">
    <text evidence="1">Lacks conserved residue(s) required for the propagation of feature annotation.</text>
</comment>
<dbReference type="Gene3D" id="2.60.450.10">
    <property type="entry name" value="Lipopolysaccharide (LPS) transport protein A like domain"/>
    <property type="match status" value="1"/>
</dbReference>
<comment type="subunit">
    <text evidence="1">Component of the lipopolysaccharide transport and assembly complex.</text>
</comment>
<comment type="subcellular location">
    <subcellularLocation>
        <location evidence="1">Cell outer membrane</location>
    </subcellularLocation>
</comment>
<accession>A0AAP3XQC4</accession>
<dbReference type="InterPro" id="IPR020889">
    <property type="entry name" value="LipoPS_assembly_LptD"/>
</dbReference>
<organism evidence="4 5">
    <name type="scientific">Marinimicrococcus flavescens</name>
    <dbReference type="NCBI Taxonomy" id="3031815"/>
    <lineage>
        <taxon>Bacteria</taxon>
        <taxon>Pseudomonadati</taxon>
        <taxon>Pseudomonadota</taxon>
        <taxon>Alphaproteobacteria</taxon>
        <taxon>Geminicoccales</taxon>
        <taxon>Geminicoccaceae</taxon>
        <taxon>Marinimicrococcus</taxon>
    </lineage>
</organism>
<dbReference type="EMBL" id="JARGEQ010000040">
    <property type="protein sequence ID" value="MDF1585706.1"/>
    <property type="molecule type" value="Genomic_DNA"/>
</dbReference>
<dbReference type="GO" id="GO:0009279">
    <property type="term" value="C:cell outer membrane"/>
    <property type="evidence" value="ECO:0007669"/>
    <property type="project" value="UniProtKB-SubCell"/>
</dbReference>
<keyword evidence="1" id="KW-0998">Cell outer membrane</keyword>
<protein>
    <recommendedName>
        <fullName evidence="1">LPS-assembly protein LptD</fullName>
    </recommendedName>
</protein>
<dbReference type="GO" id="GO:0015920">
    <property type="term" value="P:lipopolysaccharide transport"/>
    <property type="evidence" value="ECO:0007669"/>
    <property type="project" value="InterPro"/>
</dbReference>
<dbReference type="InterPro" id="IPR050218">
    <property type="entry name" value="LptD"/>
</dbReference>
<keyword evidence="1" id="KW-0732">Signal</keyword>
<dbReference type="PANTHER" id="PTHR30189">
    <property type="entry name" value="LPS-ASSEMBLY PROTEIN"/>
    <property type="match status" value="1"/>
</dbReference>
<dbReference type="GO" id="GO:0043165">
    <property type="term" value="P:Gram-negative-bacterium-type cell outer membrane assembly"/>
    <property type="evidence" value="ECO:0007669"/>
    <property type="project" value="UniProtKB-UniRule"/>
</dbReference>
<comment type="caution">
    <text evidence="4">The sequence shown here is derived from an EMBL/GenBank/DDBJ whole genome shotgun (WGS) entry which is preliminary data.</text>
</comment>
<dbReference type="PANTHER" id="PTHR30189:SF1">
    <property type="entry name" value="LPS-ASSEMBLY PROTEIN LPTD"/>
    <property type="match status" value="1"/>
</dbReference>
<keyword evidence="5" id="KW-1185">Reference proteome</keyword>
<sequence precursor="true">MHQATRTSRRRRTASPRIRRLTALLLASALPLFLSAGAAPTAAEEARRAPVVLTADEVTFDTEKNVITAAGGVELSQDGRRLLADRVSYDEPNDRVVAEGHVVLVEEGGETFFGDSAEVTGDLREGVVERLGALLAEETRLAAIRGTRREGNFTVLEQAVYSPCPLCEEGDRQPLWQIRAKEVEHDQEAGTITYRHATFELLGVPLAYTPWFSHPDPTVKRRSGFLVPTGGSNSELGLTLETPYYYTFAPNRDFTFTPLFTTQAGVVLGGEYRELREIGETRVGGSITRTDPYEREPGRDGGKEVRGHVEADGRYRPGRLWDAGFDLAWTSDDSYLKRYDISSQNVLQNHAYLQQVVGRDYLALHSYAFQGLRPEDSQGRIPVVLPLAEASLESSPLKWGSQLTFDTSFVALTRTEGLDTRRFSAELGWELPWVGPIGDLWRLRLSSRGDIYNIDGDPQSFSNEGGKDSQGRFVPRASLDWSWPLIGDTGSWQHVLEPAVAFTATPTGGREEKIPNEDSQVFEFDETNLFEPSRFPGLDRIDEGTRVAYGLRFSSLAPNGLSVGGVFGQSYQFVKDDTVPEDSGIGRSFSDYVGRLDFRPSDWLDLSYRFRADKNDLEFRRNDINVSAGPAALRLDLGYLRLSDEPTGLAPRSREELRAGVRVQLLDELAIGAQTRRDLNRGATVSNMVGLVYTHPCLTLTAGLEQSNTTTGELEDTTTFKVRVSLSTLGAQRLGTGLFGS</sequence>
<feature type="signal peptide" evidence="1">
    <location>
        <begin position="1"/>
        <end position="38"/>
    </location>
</feature>
<keyword evidence="1" id="KW-0472">Membrane</keyword>
<evidence type="ECO:0000259" key="3">
    <source>
        <dbReference type="Pfam" id="PF04453"/>
    </source>
</evidence>
<evidence type="ECO:0000256" key="2">
    <source>
        <dbReference type="SAM" id="MobiDB-lite"/>
    </source>
</evidence>
<evidence type="ECO:0000256" key="1">
    <source>
        <dbReference type="HAMAP-Rule" id="MF_01411"/>
    </source>
</evidence>
<dbReference type="InterPro" id="IPR007543">
    <property type="entry name" value="LptD_C"/>
</dbReference>
<dbReference type="GO" id="GO:1990351">
    <property type="term" value="C:transporter complex"/>
    <property type="evidence" value="ECO:0007669"/>
    <property type="project" value="TreeGrafter"/>
</dbReference>
<dbReference type="Pfam" id="PF04453">
    <property type="entry name" value="LptD"/>
    <property type="match status" value="1"/>
</dbReference>
<feature type="chain" id="PRO_5042651608" description="LPS-assembly protein LptD" evidence="1">
    <location>
        <begin position="39"/>
        <end position="741"/>
    </location>
</feature>
<name>A0AAP3XQC4_9PROT</name>
<dbReference type="Proteomes" id="UP001301140">
    <property type="component" value="Unassembled WGS sequence"/>
</dbReference>
<feature type="region of interest" description="Disordered" evidence="2">
    <location>
        <begin position="285"/>
        <end position="306"/>
    </location>
</feature>
<dbReference type="AlphaFoldDB" id="A0AAP3XQC4"/>
<dbReference type="RefSeq" id="WP_327788122.1">
    <property type="nucleotide sequence ID" value="NZ_JARGEQ010000040.1"/>
</dbReference>
<evidence type="ECO:0000313" key="5">
    <source>
        <dbReference type="Proteomes" id="UP001301140"/>
    </source>
</evidence>
<comment type="function">
    <text evidence="1">Involved in the assembly of lipopolysaccharide (LPS) at the surface of the outer membrane.</text>
</comment>
<gene>
    <name evidence="1 4" type="primary">lptD</name>
    <name evidence="4" type="ORF">PZ740_04815</name>
</gene>
<comment type="similarity">
    <text evidence="1">Belongs to the LptD family.</text>
</comment>
<dbReference type="HAMAP" id="MF_01411">
    <property type="entry name" value="LPS_assembly_LptD"/>
    <property type="match status" value="1"/>
</dbReference>
<feature type="domain" description="LptD C-terminal" evidence="3">
    <location>
        <begin position="305"/>
        <end position="664"/>
    </location>
</feature>